<reference evidence="1" key="1">
    <citation type="submission" date="2023-11" db="EMBL/GenBank/DDBJ databases">
        <title>Gracilibacillus pellucida a moderately halophilic bacterium isolated from saline soil in Xinjiang province.</title>
        <authorList>
            <person name="Zhang Z."/>
            <person name="Tan F."/>
            <person name="Wang Y."/>
            <person name="Xia M."/>
        </authorList>
    </citation>
    <scope>NUCLEOTIDE SEQUENCE</scope>
    <source>
        <strain evidence="1">S3-1-1</strain>
    </source>
</reference>
<gene>
    <name evidence="1" type="ORF">SH601_05045</name>
</gene>
<comment type="caution">
    <text evidence="1">The sequence shown here is derived from an EMBL/GenBank/DDBJ whole genome shotgun (WGS) entry which is preliminary data.</text>
</comment>
<organism evidence="1 2">
    <name type="scientific">Gracilibacillus pellucidus</name>
    <dbReference type="NCBI Taxonomy" id="3095368"/>
    <lineage>
        <taxon>Bacteria</taxon>
        <taxon>Bacillati</taxon>
        <taxon>Bacillota</taxon>
        <taxon>Bacilli</taxon>
        <taxon>Bacillales</taxon>
        <taxon>Bacillaceae</taxon>
        <taxon>Gracilibacillus</taxon>
    </lineage>
</organism>
<evidence type="ECO:0000313" key="2">
    <source>
        <dbReference type="Proteomes" id="UP001277972"/>
    </source>
</evidence>
<keyword evidence="2" id="KW-1185">Reference proteome</keyword>
<name>A0ACC6M3A1_9BACI</name>
<accession>A0ACC6M3A1</accession>
<dbReference type="Proteomes" id="UP001277972">
    <property type="component" value="Unassembled WGS sequence"/>
</dbReference>
<dbReference type="EMBL" id="JAWZSR010000002">
    <property type="protein sequence ID" value="MDX8045350.1"/>
    <property type="molecule type" value="Genomic_DNA"/>
</dbReference>
<proteinExistence type="predicted"/>
<sequence length="567" mass="61478">MDNKFFNGLIVTILSLFVLSACSNEDSEASTDPADSEQKTSTEQAESKNLIVLIGDGMGPPQISLTRLYQQEYHDKDSLALDEILVGTNTTFAGDSTYKGESGVVTDSAAAATAFGTGHKTYNGAISVTNEEVAKPVASIIEAASLQGKATGLISTARITHATPAAYAAHVRLRPMENAIASQYVDAGVDVLLGGGERHFVPSEEESRYGATKREDQVNLIEPFSENGYEVVYNQEELGNAEGDKLLGLFDDSHIPYNLDRGDTTPSLAEQLEKAIEVLDKNDEGFVLMLEGGRIDHAGHANDIHSIIQETIEFDEAVEVALDYAKEDEQTSVMVTADHETGGLTIGSHGIYDVYFEVFKAIEASSELIGQELEEAEEDQDVRDIVENYTGIDNLTDEEVDMILAGEEVDGTPSQYGREGSFNAVIAERSLIGWTGHGHTGVDVNVYAYGPVADLLAGHSDNTDFAKAGAEVVGLDLDAATKNLQEKYLYPKFIQNRDGDYLFPAKALAEALESEIEVNDDASVEIEGETFQGEEDNEEVYLPLEAFSKLTGKDLTWDQLSERIVLP</sequence>
<evidence type="ECO:0000313" key="1">
    <source>
        <dbReference type="EMBL" id="MDX8045350.1"/>
    </source>
</evidence>
<protein>
    <submittedName>
        <fullName evidence="1">Alkaline phosphatase</fullName>
    </submittedName>
</protein>